<gene>
    <name evidence="2" type="ORF">GTG28_00715</name>
</gene>
<name>A0A6L8LP27_9VIBR</name>
<keyword evidence="3" id="KW-1185">Reference proteome</keyword>
<evidence type="ECO:0000313" key="2">
    <source>
        <dbReference type="EMBL" id="MYM57754.1"/>
    </source>
</evidence>
<protein>
    <submittedName>
        <fullName evidence="2">Uncharacterized protein</fullName>
    </submittedName>
</protein>
<accession>A0A6L8LP27</accession>
<dbReference type="RefSeq" id="WP_160926110.1">
    <property type="nucleotide sequence ID" value="NZ_WWEU01000001.1"/>
</dbReference>
<comment type="caution">
    <text evidence="2">The sequence shown here is derived from an EMBL/GenBank/DDBJ whole genome shotgun (WGS) entry which is preliminary data.</text>
</comment>
<keyword evidence="1" id="KW-0732">Signal</keyword>
<feature type="signal peptide" evidence="1">
    <location>
        <begin position="1"/>
        <end position="18"/>
    </location>
</feature>
<proteinExistence type="predicted"/>
<reference evidence="2 3" key="1">
    <citation type="submission" date="2020-01" db="EMBL/GenBank/DDBJ databases">
        <title>Draft Genome Sequence of Vibrio sp. strain OCN044, Isolated from a Healthy Coral at Palmyra Atoll.</title>
        <authorList>
            <person name="Videau P."/>
            <person name="Loughran R."/>
            <person name="Esquivel A."/>
            <person name="Deadmond M."/>
            <person name="Paddock B.E."/>
            <person name="Saw J.H."/>
            <person name="Ushijima B."/>
        </authorList>
    </citation>
    <scope>NUCLEOTIDE SEQUENCE [LARGE SCALE GENOMIC DNA]</scope>
    <source>
        <strain evidence="2 3">OCN044</strain>
    </source>
</reference>
<evidence type="ECO:0000256" key="1">
    <source>
        <dbReference type="SAM" id="SignalP"/>
    </source>
</evidence>
<sequence length="45" mass="4722">MKKILLVLTLCLSAMVSASESAYPCPEGEVLRCPATGPGCFCMAE</sequence>
<feature type="chain" id="PRO_5027101234" evidence="1">
    <location>
        <begin position="19"/>
        <end position="45"/>
    </location>
</feature>
<organism evidence="2 3">
    <name type="scientific">Vibrio tetraodonis subsp. pristinus</name>
    <dbReference type="NCBI Taxonomy" id="2695891"/>
    <lineage>
        <taxon>Bacteria</taxon>
        <taxon>Pseudomonadati</taxon>
        <taxon>Pseudomonadota</taxon>
        <taxon>Gammaproteobacteria</taxon>
        <taxon>Vibrionales</taxon>
        <taxon>Vibrionaceae</taxon>
        <taxon>Vibrio</taxon>
    </lineage>
</organism>
<evidence type="ECO:0000313" key="3">
    <source>
        <dbReference type="Proteomes" id="UP000478571"/>
    </source>
</evidence>
<dbReference type="Proteomes" id="UP000478571">
    <property type="component" value="Unassembled WGS sequence"/>
</dbReference>
<dbReference type="AlphaFoldDB" id="A0A6L8LP27"/>
<dbReference type="EMBL" id="WWEU01000001">
    <property type="protein sequence ID" value="MYM57754.1"/>
    <property type="molecule type" value="Genomic_DNA"/>
</dbReference>